<dbReference type="OrthoDB" id="6590422at2759"/>
<evidence type="ECO:0000256" key="8">
    <source>
        <dbReference type="ARBA" id="ARBA00022801"/>
    </source>
</evidence>
<dbReference type="GO" id="GO:0031640">
    <property type="term" value="P:killing of cells of another organism"/>
    <property type="evidence" value="ECO:0007669"/>
    <property type="project" value="UniProtKB-KW"/>
</dbReference>
<evidence type="ECO:0000256" key="3">
    <source>
        <dbReference type="ARBA" id="ARBA00010646"/>
    </source>
</evidence>
<dbReference type="RefSeq" id="XP_001300299.1">
    <property type="nucleotide sequence ID" value="XM_001300298.1"/>
</dbReference>
<gene>
    <name evidence="14" type="ORF">TVAG_015320</name>
</gene>
<dbReference type="GO" id="GO:0016998">
    <property type="term" value="P:cell wall macromolecule catabolic process"/>
    <property type="evidence" value="ECO:0007669"/>
    <property type="project" value="InterPro"/>
</dbReference>
<organism evidence="14 15">
    <name type="scientific">Trichomonas vaginalis (strain ATCC PRA-98 / G3)</name>
    <dbReference type="NCBI Taxonomy" id="412133"/>
    <lineage>
        <taxon>Eukaryota</taxon>
        <taxon>Metamonada</taxon>
        <taxon>Parabasalia</taxon>
        <taxon>Trichomonadida</taxon>
        <taxon>Trichomonadidae</taxon>
        <taxon>Trichomonas</taxon>
    </lineage>
</organism>
<keyword evidence="15" id="KW-1185">Reference proteome</keyword>
<sequence length="198" mass="22161">MNAYKIIDVSVWQGNIDFNAAKVNSGIQGVMIRAGFGSAAGQEDKQFANHMREAIAANILIGAYHYGYARTEAQAIAEADFCAKIINPYKSHFRMPVAYDDEDATMNVGKVQTAKNAIAFCNRMKAYGYKPMVYCNLNWARNYIDMSMINAAGIEVWIAQYNSVCQYTGPHTMWQYTNALKISGYSACVDGSWVYKNY</sequence>
<dbReference type="EC" id="3.2.1.17" evidence="4"/>
<dbReference type="GO" id="GO:0003796">
    <property type="term" value="F:lysozyme activity"/>
    <property type="evidence" value="ECO:0007669"/>
    <property type="project" value="UniProtKB-EC"/>
</dbReference>
<evidence type="ECO:0000256" key="6">
    <source>
        <dbReference type="ARBA" id="ARBA00022529"/>
    </source>
</evidence>
<evidence type="ECO:0000256" key="10">
    <source>
        <dbReference type="ARBA" id="ARBA00023295"/>
    </source>
</evidence>
<dbReference type="EMBL" id="DS114465">
    <property type="protein sequence ID" value="EAX87369.1"/>
    <property type="molecule type" value="Genomic_DNA"/>
</dbReference>
<dbReference type="FunFam" id="3.20.20.80:FF:000060">
    <property type="entry name" value="Lysozyme M1"/>
    <property type="match status" value="1"/>
</dbReference>
<comment type="function">
    <text evidence="11">This enzyme has both lysozyme (acetylmuramidase) and diacetylmuramidase activities.</text>
</comment>
<dbReference type="GO" id="GO:0005576">
    <property type="term" value="C:extracellular region"/>
    <property type="evidence" value="ECO:0007669"/>
    <property type="project" value="UniProtKB-SubCell"/>
</dbReference>
<keyword evidence="7" id="KW-0081">Bacteriolytic enzyme</keyword>
<accession>A2G653</accession>
<comment type="similarity">
    <text evidence="3">Belongs to the glycosyl hydrolase 25 family.</text>
</comment>
<dbReference type="InterPro" id="IPR017853">
    <property type="entry name" value="GH"/>
</dbReference>
<dbReference type="InterPro" id="IPR002053">
    <property type="entry name" value="Glyco_hydro_25"/>
</dbReference>
<dbReference type="GO" id="GO:0016052">
    <property type="term" value="P:carbohydrate catabolic process"/>
    <property type="evidence" value="ECO:0000318"/>
    <property type="project" value="GO_Central"/>
</dbReference>
<dbReference type="VEuPathDB" id="TrichDB:TVAG_015320"/>
<dbReference type="PANTHER" id="PTHR34135:SF2">
    <property type="entry name" value="LYSOZYME"/>
    <property type="match status" value="1"/>
</dbReference>
<evidence type="ECO:0000256" key="5">
    <source>
        <dbReference type="ARBA" id="ARBA00022525"/>
    </source>
</evidence>
<dbReference type="Proteomes" id="UP000001542">
    <property type="component" value="Unassembled WGS sequence"/>
</dbReference>
<dbReference type="Pfam" id="PF01183">
    <property type="entry name" value="Glyco_hydro_25"/>
    <property type="match status" value="1"/>
</dbReference>
<evidence type="ECO:0000313" key="15">
    <source>
        <dbReference type="Proteomes" id="UP000001542"/>
    </source>
</evidence>
<reference evidence="14" key="2">
    <citation type="journal article" date="2007" name="Science">
        <title>Draft genome sequence of the sexually transmitted pathogen Trichomonas vaginalis.</title>
        <authorList>
            <person name="Carlton J.M."/>
            <person name="Hirt R.P."/>
            <person name="Silva J.C."/>
            <person name="Delcher A.L."/>
            <person name="Schatz M."/>
            <person name="Zhao Q."/>
            <person name="Wortman J.R."/>
            <person name="Bidwell S.L."/>
            <person name="Alsmark U.C.M."/>
            <person name="Besteiro S."/>
            <person name="Sicheritz-Ponten T."/>
            <person name="Noel C.J."/>
            <person name="Dacks J.B."/>
            <person name="Foster P.G."/>
            <person name="Simillion C."/>
            <person name="Van de Peer Y."/>
            <person name="Miranda-Saavedra D."/>
            <person name="Barton G.J."/>
            <person name="Westrop G.D."/>
            <person name="Mueller S."/>
            <person name="Dessi D."/>
            <person name="Fiori P.L."/>
            <person name="Ren Q."/>
            <person name="Paulsen I."/>
            <person name="Zhang H."/>
            <person name="Bastida-Corcuera F.D."/>
            <person name="Simoes-Barbosa A."/>
            <person name="Brown M.T."/>
            <person name="Hayes R.D."/>
            <person name="Mukherjee M."/>
            <person name="Okumura C.Y."/>
            <person name="Schneider R."/>
            <person name="Smith A.J."/>
            <person name="Vanacova S."/>
            <person name="Villalvazo M."/>
            <person name="Haas B.J."/>
            <person name="Pertea M."/>
            <person name="Feldblyum T.V."/>
            <person name="Utterback T.R."/>
            <person name="Shu C.L."/>
            <person name="Osoegawa K."/>
            <person name="de Jong P.J."/>
            <person name="Hrdy I."/>
            <person name="Horvathova L."/>
            <person name="Zubacova Z."/>
            <person name="Dolezal P."/>
            <person name="Malik S.B."/>
            <person name="Logsdon J.M. Jr."/>
            <person name="Henze K."/>
            <person name="Gupta A."/>
            <person name="Wang C.C."/>
            <person name="Dunne R.L."/>
            <person name="Upcroft J.A."/>
            <person name="Upcroft P."/>
            <person name="White O."/>
            <person name="Salzberg S.L."/>
            <person name="Tang P."/>
            <person name="Chiu C.-H."/>
            <person name="Lee Y.-S."/>
            <person name="Embley T.M."/>
            <person name="Coombs G.H."/>
            <person name="Mottram J.C."/>
            <person name="Tachezy J."/>
            <person name="Fraser-Liggett C.M."/>
            <person name="Johnson P.J."/>
        </authorList>
    </citation>
    <scope>NUCLEOTIDE SEQUENCE [LARGE SCALE GENOMIC DNA]</scope>
    <source>
        <strain evidence="14">G3</strain>
    </source>
</reference>
<evidence type="ECO:0000256" key="7">
    <source>
        <dbReference type="ARBA" id="ARBA00022638"/>
    </source>
</evidence>
<evidence type="ECO:0000256" key="12">
    <source>
        <dbReference type="ARBA" id="ARBA00073159"/>
    </source>
</evidence>
<keyword evidence="9" id="KW-1015">Disulfide bond</keyword>
<evidence type="ECO:0000256" key="4">
    <source>
        <dbReference type="ARBA" id="ARBA00012732"/>
    </source>
</evidence>
<dbReference type="PANTHER" id="PTHR34135">
    <property type="entry name" value="LYSOZYME"/>
    <property type="match status" value="1"/>
</dbReference>
<dbReference type="VEuPathDB" id="TrichDB:TVAGG3_0440180"/>
<dbReference type="GO" id="GO:0042742">
    <property type="term" value="P:defense response to bacterium"/>
    <property type="evidence" value="ECO:0007669"/>
    <property type="project" value="UniProtKB-KW"/>
</dbReference>
<evidence type="ECO:0000313" key="14">
    <source>
        <dbReference type="EMBL" id="EAX87369.1"/>
    </source>
</evidence>
<reference evidence="14" key="1">
    <citation type="submission" date="2006-10" db="EMBL/GenBank/DDBJ databases">
        <authorList>
            <person name="Amadeo P."/>
            <person name="Zhao Q."/>
            <person name="Wortman J."/>
            <person name="Fraser-Liggett C."/>
            <person name="Carlton J."/>
        </authorList>
    </citation>
    <scope>NUCLEOTIDE SEQUENCE</scope>
    <source>
        <strain evidence="14">G3</strain>
    </source>
</reference>
<keyword evidence="6" id="KW-0929">Antimicrobial</keyword>
<comment type="subcellular location">
    <subcellularLocation>
        <location evidence="2">Secreted</location>
    </subcellularLocation>
</comment>
<dbReference type="PROSITE" id="PS51904">
    <property type="entry name" value="GLYCOSYL_HYDROL_F25_2"/>
    <property type="match status" value="1"/>
</dbReference>
<evidence type="ECO:0000256" key="11">
    <source>
        <dbReference type="ARBA" id="ARBA00055588"/>
    </source>
</evidence>
<protein>
    <recommendedName>
        <fullName evidence="12">N,O-diacetylmuramidase</fullName>
        <ecNumber evidence="4">3.2.1.17</ecNumber>
    </recommendedName>
    <alternativeName>
        <fullName evidence="13">Lysozyme CH</fullName>
    </alternativeName>
</protein>
<dbReference type="Gene3D" id="3.20.20.80">
    <property type="entry name" value="Glycosidases"/>
    <property type="match status" value="1"/>
</dbReference>
<dbReference type="KEGG" id="tva:4745021"/>
<keyword evidence="5" id="KW-0964">Secreted</keyword>
<comment type="catalytic activity">
    <reaction evidence="1">
        <text>Hydrolysis of (1-&gt;4)-beta-linkages between N-acetylmuramic acid and N-acetyl-D-glucosamine residues in a peptidoglycan and between N-acetyl-D-glucosamine residues in chitodextrins.</text>
        <dbReference type="EC" id="3.2.1.17"/>
    </reaction>
</comment>
<dbReference type="GO" id="GO:0009253">
    <property type="term" value="P:peptidoglycan catabolic process"/>
    <property type="evidence" value="ECO:0007669"/>
    <property type="project" value="InterPro"/>
</dbReference>
<dbReference type="SUPFAM" id="SSF51445">
    <property type="entry name" value="(Trans)glycosidases"/>
    <property type="match status" value="1"/>
</dbReference>
<evidence type="ECO:0000256" key="13">
    <source>
        <dbReference type="ARBA" id="ARBA00075474"/>
    </source>
</evidence>
<keyword evidence="10" id="KW-0326">Glycosidase</keyword>
<name>A2G653_TRIV3</name>
<dbReference type="AlphaFoldDB" id="A2G653"/>
<dbReference type="CDD" id="cd06414">
    <property type="entry name" value="GH25_LytC-like"/>
    <property type="match status" value="1"/>
</dbReference>
<evidence type="ECO:0000256" key="9">
    <source>
        <dbReference type="ARBA" id="ARBA00023157"/>
    </source>
</evidence>
<dbReference type="SMR" id="A2G653"/>
<evidence type="ECO:0000256" key="1">
    <source>
        <dbReference type="ARBA" id="ARBA00000632"/>
    </source>
</evidence>
<proteinExistence type="inferred from homology"/>
<keyword evidence="8 14" id="KW-0378">Hydrolase</keyword>
<evidence type="ECO:0000256" key="2">
    <source>
        <dbReference type="ARBA" id="ARBA00004613"/>
    </source>
</evidence>
<dbReference type="InParanoid" id="A2G653"/>